<dbReference type="GO" id="GO:0008654">
    <property type="term" value="P:phospholipid biosynthetic process"/>
    <property type="evidence" value="ECO:0007669"/>
    <property type="project" value="UniProtKB-KW"/>
</dbReference>
<protein>
    <recommendedName>
        <fullName evidence="12">Glycerol-3-phosphate dehydrogenase</fullName>
        <ecNumber evidence="12">1.1.1.94</ecNumber>
    </recommendedName>
</protein>
<feature type="binding site" evidence="9">
    <location>
        <position position="104"/>
    </location>
    <ligand>
        <name>substrate</name>
    </ligand>
</feature>
<evidence type="ECO:0000256" key="4">
    <source>
        <dbReference type="ARBA" id="ARBA00023027"/>
    </source>
</evidence>
<feature type="binding site" evidence="10">
    <location>
        <begin position="7"/>
        <end position="12"/>
    </location>
    <ligand>
        <name>NAD(+)</name>
        <dbReference type="ChEBI" id="CHEBI:57540"/>
    </ligand>
</feature>
<feature type="binding site" evidence="10">
    <location>
        <position position="251"/>
    </location>
    <ligand>
        <name>NAD(+)</name>
        <dbReference type="ChEBI" id="CHEBI:57540"/>
    </ligand>
</feature>
<accession>A0A9D1L216</accession>
<keyword evidence="7" id="KW-1208">Phospholipid metabolism</keyword>
<dbReference type="PANTHER" id="PTHR11728:SF1">
    <property type="entry name" value="GLYCEROL-3-PHOSPHATE DEHYDROGENASE [NAD(+)] 2, CHLOROPLASTIC"/>
    <property type="match status" value="1"/>
</dbReference>
<dbReference type="PROSITE" id="PS00957">
    <property type="entry name" value="NAD_G3PDH"/>
    <property type="match status" value="1"/>
</dbReference>
<evidence type="ECO:0000256" key="1">
    <source>
        <dbReference type="ARBA" id="ARBA00011009"/>
    </source>
</evidence>
<dbReference type="Pfam" id="PF07479">
    <property type="entry name" value="NAD_Gly3P_dh_C"/>
    <property type="match status" value="1"/>
</dbReference>
<keyword evidence="6" id="KW-0594">Phospholipid biosynthesis</keyword>
<feature type="binding site" evidence="10">
    <location>
        <position position="136"/>
    </location>
    <ligand>
        <name>NAD(+)</name>
        <dbReference type="ChEBI" id="CHEBI:57540"/>
    </ligand>
</feature>
<keyword evidence="3 11" id="KW-0560">Oxidoreductase</keyword>
<name>A0A9D1L216_9BACT</name>
<dbReference type="PIRSF" id="PIRSF000114">
    <property type="entry name" value="Glycerol-3-P_dh"/>
    <property type="match status" value="1"/>
</dbReference>
<dbReference type="SUPFAM" id="SSF48179">
    <property type="entry name" value="6-phosphogluconate dehydrogenase C-terminal domain-like"/>
    <property type="match status" value="1"/>
</dbReference>
<gene>
    <name evidence="15" type="ORF">IAD49_00460</name>
</gene>
<evidence type="ECO:0000313" key="16">
    <source>
        <dbReference type="Proteomes" id="UP000824087"/>
    </source>
</evidence>
<feature type="domain" description="Glycerol-3-phosphate dehydrogenase NAD-dependent C-terminal" evidence="14">
    <location>
        <begin position="176"/>
        <end position="317"/>
    </location>
</feature>
<dbReference type="InterPro" id="IPR036291">
    <property type="entry name" value="NAD(P)-bd_dom_sf"/>
</dbReference>
<evidence type="ECO:0000256" key="7">
    <source>
        <dbReference type="ARBA" id="ARBA00023264"/>
    </source>
</evidence>
<keyword evidence="5" id="KW-0443">Lipid metabolism</keyword>
<feature type="active site" description="Proton acceptor" evidence="8">
    <location>
        <position position="187"/>
    </location>
</feature>
<dbReference type="GO" id="GO:0005975">
    <property type="term" value="P:carbohydrate metabolic process"/>
    <property type="evidence" value="ECO:0007669"/>
    <property type="project" value="InterPro"/>
</dbReference>
<dbReference type="SUPFAM" id="SSF51735">
    <property type="entry name" value="NAD(P)-binding Rossmann-fold domains"/>
    <property type="match status" value="1"/>
</dbReference>
<proteinExistence type="inferred from homology"/>
<dbReference type="PRINTS" id="PR00077">
    <property type="entry name" value="GPDHDRGNASE"/>
</dbReference>
<dbReference type="PANTHER" id="PTHR11728">
    <property type="entry name" value="GLYCEROL-3-PHOSPHATE DEHYDROGENASE"/>
    <property type="match status" value="1"/>
</dbReference>
<dbReference type="Gene3D" id="3.40.50.720">
    <property type="entry name" value="NAD(P)-binding Rossmann-like Domain"/>
    <property type="match status" value="1"/>
</dbReference>
<evidence type="ECO:0000256" key="6">
    <source>
        <dbReference type="ARBA" id="ARBA00023209"/>
    </source>
</evidence>
<sequence>MKITILGTGAYGLSLGMMANQNQMAVTLYTPIKEEYETLITTYQSPYLKNISLPRTFQFSNDLKDAVKDAKLILIATPTQYLVDLLNTLKPYIEKDQIIIIGSKGVLSDGTPWIHEKMENELKGVKYGILAGPSFAKDIAQNMPIELTLATLYDDVISLAKKALETKSLSIEKSSDLVGVELCGVLKNIFAIGAGIIHGLGVTESTKAFYFRKAVCIVKDILKKSGCQEETVFTDAGIGDIFLTLSNPQSRNYQYGVLLGSKVAKEIINQFESKNTIEGKNAIRILCEASINQTFTYPMLTVLYQIIFEKEDPEILIKLLYSI</sequence>
<evidence type="ECO:0000313" key="15">
    <source>
        <dbReference type="EMBL" id="HIU22044.1"/>
    </source>
</evidence>
<comment type="catalytic activity">
    <reaction evidence="12">
        <text>sn-glycerol 3-phosphate + NADP(+) = dihydroxyacetone phosphate + NADPH + H(+)</text>
        <dbReference type="Rhea" id="RHEA:11096"/>
        <dbReference type="ChEBI" id="CHEBI:15378"/>
        <dbReference type="ChEBI" id="CHEBI:57597"/>
        <dbReference type="ChEBI" id="CHEBI:57642"/>
        <dbReference type="ChEBI" id="CHEBI:57783"/>
        <dbReference type="ChEBI" id="CHEBI:58349"/>
        <dbReference type="EC" id="1.1.1.94"/>
    </reaction>
</comment>
<comment type="similarity">
    <text evidence="1 11">Belongs to the NAD-dependent glycerol-3-phosphate dehydrogenase family.</text>
</comment>
<dbReference type="AlphaFoldDB" id="A0A9D1L216"/>
<evidence type="ECO:0000256" key="9">
    <source>
        <dbReference type="PIRSR" id="PIRSR000114-2"/>
    </source>
</evidence>
<dbReference type="InterPro" id="IPR006168">
    <property type="entry name" value="G3P_DH_NAD-dep"/>
</dbReference>
<reference evidence="15" key="2">
    <citation type="journal article" date="2021" name="PeerJ">
        <title>Extensive microbial diversity within the chicken gut microbiome revealed by metagenomics and culture.</title>
        <authorList>
            <person name="Gilroy R."/>
            <person name="Ravi A."/>
            <person name="Getino M."/>
            <person name="Pursley I."/>
            <person name="Horton D.L."/>
            <person name="Alikhan N.F."/>
            <person name="Baker D."/>
            <person name="Gharbi K."/>
            <person name="Hall N."/>
            <person name="Watson M."/>
            <person name="Adriaenssens E.M."/>
            <person name="Foster-Nyarko E."/>
            <person name="Jarju S."/>
            <person name="Secka A."/>
            <person name="Antonio M."/>
            <person name="Oren A."/>
            <person name="Chaudhuri R.R."/>
            <person name="La Ragione R."/>
            <person name="Hildebrand F."/>
            <person name="Pallen M.J."/>
        </authorList>
    </citation>
    <scope>NUCLEOTIDE SEQUENCE</scope>
    <source>
        <strain evidence="15">CHK197-8231</strain>
    </source>
</reference>
<dbReference type="EMBL" id="DVML01000006">
    <property type="protein sequence ID" value="HIU22044.1"/>
    <property type="molecule type" value="Genomic_DNA"/>
</dbReference>
<feature type="domain" description="Glycerol-3-phosphate dehydrogenase NAD-dependent N-terminal" evidence="13">
    <location>
        <begin position="2"/>
        <end position="151"/>
    </location>
</feature>
<evidence type="ECO:0000256" key="11">
    <source>
        <dbReference type="RuleBase" id="RU000437"/>
    </source>
</evidence>
<dbReference type="Pfam" id="PF01210">
    <property type="entry name" value="NAD_Gly3P_dh_N"/>
    <property type="match status" value="1"/>
</dbReference>
<evidence type="ECO:0000256" key="5">
    <source>
        <dbReference type="ARBA" id="ARBA00023098"/>
    </source>
</evidence>
<dbReference type="GO" id="GO:0047952">
    <property type="term" value="F:glycerol-3-phosphate dehydrogenase [NAD(P)+] activity"/>
    <property type="evidence" value="ECO:0007669"/>
    <property type="project" value="UniProtKB-EC"/>
</dbReference>
<dbReference type="InterPro" id="IPR011128">
    <property type="entry name" value="G3P_DH_NAD-dep_N"/>
</dbReference>
<dbReference type="InterPro" id="IPR008927">
    <property type="entry name" value="6-PGluconate_DH-like_C_sf"/>
</dbReference>
<dbReference type="InterPro" id="IPR006109">
    <property type="entry name" value="G3P_DH_NAD-dep_C"/>
</dbReference>
<dbReference type="Gene3D" id="1.10.1040.10">
    <property type="entry name" value="N-(1-d-carboxylethyl)-l-norvaline Dehydrogenase, domain 2"/>
    <property type="match status" value="1"/>
</dbReference>
<evidence type="ECO:0000256" key="8">
    <source>
        <dbReference type="PIRSR" id="PIRSR000114-1"/>
    </source>
</evidence>
<dbReference type="Proteomes" id="UP000824087">
    <property type="component" value="Unassembled WGS sequence"/>
</dbReference>
<dbReference type="GO" id="GO:0046168">
    <property type="term" value="P:glycerol-3-phosphate catabolic process"/>
    <property type="evidence" value="ECO:0007669"/>
    <property type="project" value="InterPro"/>
</dbReference>
<dbReference type="EC" id="1.1.1.94" evidence="12"/>
<dbReference type="InterPro" id="IPR013328">
    <property type="entry name" value="6PGD_dom2"/>
</dbReference>
<evidence type="ECO:0000256" key="12">
    <source>
        <dbReference type="RuleBase" id="RU000439"/>
    </source>
</evidence>
<keyword evidence="2" id="KW-0444">Lipid biosynthesis</keyword>
<evidence type="ECO:0000256" key="2">
    <source>
        <dbReference type="ARBA" id="ARBA00022516"/>
    </source>
</evidence>
<comment type="caution">
    <text evidence="15">The sequence shown here is derived from an EMBL/GenBank/DDBJ whole genome shotgun (WGS) entry which is preliminary data.</text>
</comment>
<reference evidence="15" key="1">
    <citation type="submission" date="2020-10" db="EMBL/GenBank/DDBJ databases">
        <authorList>
            <person name="Gilroy R."/>
        </authorList>
    </citation>
    <scope>NUCLEOTIDE SEQUENCE</scope>
    <source>
        <strain evidence="15">CHK197-8231</strain>
    </source>
</reference>
<evidence type="ECO:0000256" key="10">
    <source>
        <dbReference type="PIRSR" id="PIRSR000114-3"/>
    </source>
</evidence>
<keyword evidence="4 10" id="KW-0520">NAD</keyword>
<evidence type="ECO:0000256" key="3">
    <source>
        <dbReference type="ARBA" id="ARBA00023002"/>
    </source>
</evidence>
<organism evidence="15 16">
    <name type="scientific">Candidatus Fimihabitans intestinipullorum</name>
    <dbReference type="NCBI Taxonomy" id="2840820"/>
    <lineage>
        <taxon>Bacteria</taxon>
        <taxon>Bacillati</taxon>
        <taxon>Mycoplasmatota</taxon>
        <taxon>Mycoplasmatota incertae sedis</taxon>
        <taxon>Candidatus Fimihabitans</taxon>
    </lineage>
</organism>
<feature type="binding site" evidence="9">
    <location>
        <begin position="251"/>
        <end position="252"/>
    </location>
    <ligand>
        <name>substrate</name>
    </ligand>
</feature>
<dbReference type="GO" id="GO:0051287">
    <property type="term" value="F:NAD binding"/>
    <property type="evidence" value="ECO:0007669"/>
    <property type="project" value="InterPro"/>
</dbReference>
<evidence type="ECO:0000259" key="14">
    <source>
        <dbReference type="Pfam" id="PF07479"/>
    </source>
</evidence>
<dbReference type="GO" id="GO:0005829">
    <property type="term" value="C:cytosol"/>
    <property type="evidence" value="ECO:0007669"/>
    <property type="project" value="TreeGrafter"/>
</dbReference>
<evidence type="ECO:0000259" key="13">
    <source>
        <dbReference type="Pfam" id="PF01210"/>
    </source>
</evidence>